<keyword evidence="1" id="KW-0812">Transmembrane</keyword>
<feature type="transmembrane region" description="Helical" evidence="1">
    <location>
        <begin position="68"/>
        <end position="85"/>
    </location>
</feature>
<accession>A0A2U8P217</accession>
<dbReference type="OrthoDB" id="8228997at2"/>
<reference evidence="2 3" key="2">
    <citation type="journal article" date="2017" name="Syst. Appl. Microbiol.">
        <title>Soybeans inoculated with root zone soils of Canadian native legumes harbour diverse and novel Bradyrhizobium spp. that possess agricultural potential.</title>
        <authorList>
            <person name="Bromfield E.S.P."/>
            <person name="Cloutier S."/>
            <person name="Tambong J.T."/>
            <person name="Tran Thi T.V."/>
        </authorList>
    </citation>
    <scope>NUCLEOTIDE SEQUENCE [LARGE SCALE GENOMIC DNA]</scope>
    <source>
        <strain evidence="2 3">OO99</strain>
    </source>
</reference>
<name>A0A2U8P217_9BRAD</name>
<reference evidence="2 3" key="1">
    <citation type="journal article" date="2014" name="Int. J. Syst. Evol. Microbiol.">
        <title>Bradyrhizobium ottawaense sp. nov., a symbiotic nitrogen fixing bacterium from root nodules of soybeans in Canada.</title>
        <authorList>
            <person name="Yu X."/>
            <person name="Cloutier S."/>
            <person name="Tambong J.T."/>
            <person name="Bromfield E.S."/>
        </authorList>
    </citation>
    <scope>NUCLEOTIDE SEQUENCE [LARGE SCALE GENOMIC DNA]</scope>
    <source>
        <strain evidence="2 3">OO99</strain>
    </source>
</reference>
<gene>
    <name evidence="2" type="ORF">CIT37_05650</name>
</gene>
<sequence length="132" mass="14860">MGHSGVRRSELLTARDNPIADTITASKPRSGLPPAQTDLPTFRSRFFSDLESPRNDFTHFPHNVKENFMKRIICAFFAALMLLVADLAHAAASIRAAFQLWLMILIPVDGSRDDNQRRRAFVRCLSAPLLPR</sequence>
<evidence type="ECO:0000256" key="1">
    <source>
        <dbReference type="SAM" id="Phobius"/>
    </source>
</evidence>
<organism evidence="2 3">
    <name type="scientific">Bradyrhizobium ottawaense</name>
    <dbReference type="NCBI Taxonomy" id="931866"/>
    <lineage>
        <taxon>Bacteria</taxon>
        <taxon>Pseudomonadati</taxon>
        <taxon>Pseudomonadota</taxon>
        <taxon>Alphaproteobacteria</taxon>
        <taxon>Hyphomicrobiales</taxon>
        <taxon>Nitrobacteraceae</taxon>
        <taxon>Bradyrhizobium</taxon>
    </lineage>
</organism>
<keyword evidence="1" id="KW-1133">Transmembrane helix</keyword>
<protein>
    <submittedName>
        <fullName evidence="2">Uncharacterized protein</fullName>
    </submittedName>
</protein>
<dbReference type="AlphaFoldDB" id="A0A2U8P217"/>
<dbReference type="Proteomes" id="UP000215703">
    <property type="component" value="Chromosome"/>
</dbReference>
<evidence type="ECO:0000313" key="2">
    <source>
        <dbReference type="EMBL" id="AWL91749.1"/>
    </source>
</evidence>
<proteinExistence type="predicted"/>
<keyword evidence="1" id="KW-0472">Membrane</keyword>
<dbReference type="EMBL" id="CP029425">
    <property type="protein sequence ID" value="AWL91749.1"/>
    <property type="molecule type" value="Genomic_DNA"/>
</dbReference>
<evidence type="ECO:0000313" key="3">
    <source>
        <dbReference type="Proteomes" id="UP000215703"/>
    </source>
</evidence>